<sequence>MTPIVIFLILMGIAVIIISCFLVDKSNHSNEVYEALVSQRELSLTEIQDIKKKINVLLQEASEEAVIKVDDKLSQISNEKIIAVNDFSNQLLEKISQNHEEVVFLYNMLNEKETELKNIMKDIERVNATDSSVKDNTFNKQAVNEIQKIVPDKKNIEDKQNKKPIITEKNNEDLTTNHNQKILEMYSQGFSIVDISKTLELGQGEVKLVIDLYKDSVK</sequence>
<accession>A0A6S6R7H5</accession>
<dbReference type="InterPro" id="IPR046118">
    <property type="entry name" value="DUF6115"/>
</dbReference>
<dbReference type="EMBL" id="AP023367">
    <property type="protein sequence ID" value="BCJ95215.1"/>
    <property type="molecule type" value="Genomic_DNA"/>
</dbReference>
<dbReference type="RefSeq" id="WP_184093871.1">
    <property type="nucleotide sequence ID" value="NZ_AP023367.1"/>
</dbReference>
<dbReference type="KEGG" id="acel:acsn021_27840"/>
<dbReference type="Proteomes" id="UP000515561">
    <property type="component" value="Chromosome"/>
</dbReference>
<evidence type="ECO:0000313" key="1">
    <source>
        <dbReference type="EMBL" id="BCJ95215.1"/>
    </source>
</evidence>
<gene>
    <name evidence="1" type="ORF">acsn021_27840</name>
</gene>
<protein>
    <submittedName>
        <fullName evidence="1">Uncharacterized protein</fullName>
    </submittedName>
</protein>
<organism evidence="1 2">
    <name type="scientific">Anaerocolumna cellulosilytica</name>
    <dbReference type="NCBI Taxonomy" id="433286"/>
    <lineage>
        <taxon>Bacteria</taxon>
        <taxon>Bacillati</taxon>
        <taxon>Bacillota</taxon>
        <taxon>Clostridia</taxon>
        <taxon>Lachnospirales</taxon>
        <taxon>Lachnospiraceae</taxon>
        <taxon>Anaerocolumna</taxon>
    </lineage>
</organism>
<evidence type="ECO:0000313" key="2">
    <source>
        <dbReference type="Proteomes" id="UP000515561"/>
    </source>
</evidence>
<reference evidence="1 2" key="1">
    <citation type="journal article" date="2016" name="Int. J. Syst. Evol. Microbiol.">
        <title>Descriptions of Anaerotaenia torta gen. nov., sp. nov. and Anaerocolumna cellulosilytica gen. nov., sp. nov. isolated from a methanogenic reactor of cattle waste.</title>
        <authorList>
            <person name="Uek A."/>
            <person name="Ohtaki Y."/>
            <person name="Kaku N."/>
            <person name="Ueki K."/>
        </authorList>
    </citation>
    <scope>NUCLEOTIDE SEQUENCE [LARGE SCALE GENOMIC DNA]</scope>
    <source>
        <strain evidence="1 2">SN021</strain>
    </source>
</reference>
<name>A0A6S6R7H5_9FIRM</name>
<proteinExistence type="predicted"/>
<keyword evidence="2" id="KW-1185">Reference proteome</keyword>
<dbReference type="AlphaFoldDB" id="A0A6S6R7H5"/>
<dbReference type="Pfam" id="PF19610">
    <property type="entry name" value="DUF6115"/>
    <property type="match status" value="1"/>
</dbReference>